<proteinExistence type="predicted"/>
<name>A0A9D1Q650_9GAMM</name>
<evidence type="ECO:0000313" key="1">
    <source>
        <dbReference type="EMBL" id="HIW06285.1"/>
    </source>
</evidence>
<reference evidence="1" key="2">
    <citation type="submission" date="2021-04" db="EMBL/GenBank/DDBJ databases">
        <authorList>
            <person name="Gilroy R."/>
        </authorList>
    </citation>
    <scope>NUCLEOTIDE SEQUENCE</scope>
    <source>
        <strain evidence="1">CHK160-9182</strain>
    </source>
</reference>
<dbReference type="InterPro" id="IPR027056">
    <property type="entry name" value="Gluconate_2DH_su3"/>
</dbReference>
<organism evidence="1 2">
    <name type="scientific">Candidatus Ignatzschineria merdigallinarum</name>
    <dbReference type="NCBI Taxonomy" id="2838621"/>
    <lineage>
        <taxon>Bacteria</taxon>
        <taxon>Pseudomonadati</taxon>
        <taxon>Pseudomonadota</taxon>
        <taxon>Gammaproteobacteria</taxon>
        <taxon>Cardiobacteriales</taxon>
        <taxon>Ignatzschineriaceae</taxon>
        <taxon>Ignatzschineria</taxon>
    </lineage>
</organism>
<evidence type="ECO:0000313" key="2">
    <source>
        <dbReference type="Proteomes" id="UP000823934"/>
    </source>
</evidence>
<feature type="non-terminal residue" evidence="1">
    <location>
        <position position="1"/>
    </location>
</feature>
<sequence length="205" mass="23152">TITFAQKDSDARNYQPQYFTAEEWDFINAITDQLIPEDELGGGALIAGVPEFIDRQMLTDFGSGELFYMHGPYHIDALPTLGYQEQYPPNELYRHAIRQINAFVQDRYQKSFAKLDADTQLLVMHEMEAGTIPLEGISSSTTFFNLLWKNTQEGFLSDPKYGGNKNMIGWKLVGFPGARADFMDFVDQPGEVYPYGPVDIAGKRG</sequence>
<gene>
    <name evidence="1" type="ORF">H9889_03035</name>
</gene>
<dbReference type="Pfam" id="PF13618">
    <property type="entry name" value="Gluconate_2-dh3"/>
    <property type="match status" value="1"/>
</dbReference>
<comment type="caution">
    <text evidence="1">The sequence shown here is derived from an EMBL/GenBank/DDBJ whole genome shotgun (WGS) entry which is preliminary data.</text>
</comment>
<dbReference type="Proteomes" id="UP000823934">
    <property type="component" value="Unassembled WGS sequence"/>
</dbReference>
<accession>A0A9D1Q650</accession>
<protein>
    <submittedName>
        <fullName evidence="1">Gluconate 2-dehydrogenase subunit 3 family protein</fullName>
    </submittedName>
</protein>
<reference evidence="1" key="1">
    <citation type="journal article" date="2021" name="PeerJ">
        <title>Extensive microbial diversity within the chicken gut microbiome revealed by metagenomics and culture.</title>
        <authorList>
            <person name="Gilroy R."/>
            <person name="Ravi A."/>
            <person name="Getino M."/>
            <person name="Pursley I."/>
            <person name="Horton D.L."/>
            <person name="Alikhan N.F."/>
            <person name="Baker D."/>
            <person name="Gharbi K."/>
            <person name="Hall N."/>
            <person name="Watson M."/>
            <person name="Adriaenssens E.M."/>
            <person name="Foster-Nyarko E."/>
            <person name="Jarju S."/>
            <person name="Secka A."/>
            <person name="Antonio M."/>
            <person name="Oren A."/>
            <person name="Chaudhuri R.R."/>
            <person name="La Ragione R."/>
            <person name="Hildebrand F."/>
            <person name="Pallen M.J."/>
        </authorList>
    </citation>
    <scope>NUCLEOTIDE SEQUENCE</scope>
    <source>
        <strain evidence="1">CHK160-9182</strain>
    </source>
</reference>
<dbReference type="AlphaFoldDB" id="A0A9D1Q650"/>
<dbReference type="EMBL" id="DXHP01000070">
    <property type="protein sequence ID" value="HIW06285.1"/>
    <property type="molecule type" value="Genomic_DNA"/>
</dbReference>